<feature type="non-terminal residue" evidence="1">
    <location>
        <position position="1"/>
    </location>
</feature>
<dbReference type="AlphaFoldDB" id="A0A0F9MXN0"/>
<protein>
    <submittedName>
        <fullName evidence="1">Uncharacterized protein</fullName>
    </submittedName>
</protein>
<comment type="caution">
    <text evidence="1">The sequence shown here is derived from an EMBL/GenBank/DDBJ whole genome shotgun (WGS) entry which is preliminary data.</text>
</comment>
<organism evidence="1">
    <name type="scientific">marine sediment metagenome</name>
    <dbReference type="NCBI Taxonomy" id="412755"/>
    <lineage>
        <taxon>unclassified sequences</taxon>
        <taxon>metagenomes</taxon>
        <taxon>ecological metagenomes</taxon>
    </lineage>
</organism>
<gene>
    <name evidence="1" type="ORF">LCGC14_1036730</name>
</gene>
<reference evidence="1" key="1">
    <citation type="journal article" date="2015" name="Nature">
        <title>Complex archaea that bridge the gap between prokaryotes and eukaryotes.</title>
        <authorList>
            <person name="Spang A."/>
            <person name="Saw J.H."/>
            <person name="Jorgensen S.L."/>
            <person name="Zaremba-Niedzwiedzka K."/>
            <person name="Martijn J."/>
            <person name="Lind A.E."/>
            <person name="van Eijk R."/>
            <person name="Schleper C."/>
            <person name="Guy L."/>
            <person name="Ettema T.J."/>
        </authorList>
    </citation>
    <scope>NUCLEOTIDE SEQUENCE</scope>
</reference>
<dbReference type="InterPro" id="IPR056209">
    <property type="entry name" value="SU10_adaptor"/>
</dbReference>
<evidence type="ECO:0000313" key="1">
    <source>
        <dbReference type="EMBL" id="KKN10429.1"/>
    </source>
</evidence>
<sequence>LKDGNQENRRTRMSGTWGFDEFVSYLKLQMGTRTDIENYGGKNLYETWINMAYIRLTTRNRFFAVKTNFTFPQLETVSTTITTTDGTPYISVPSDCMVVRACYDFTNSRHIDQIPWREYIRYTDRFDSTSEGEPNEWVRAGDSIYLHPTPDTSSESIYVYYRKIPAVLTGTDTTVLDTAWDEPILQLALIIGKTWLKEYPEAEEMKKDWLDNVSGMMGIYVQEELGSTKTVIPESNALIETGGYRE</sequence>
<proteinExistence type="predicted"/>
<accession>A0A0F9MXN0</accession>
<name>A0A0F9MXN0_9ZZZZ</name>
<dbReference type="Pfam" id="PF24175">
    <property type="entry name" value="SU10_adaptor"/>
    <property type="match status" value="1"/>
</dbReference>
<dbReference type="EMBL" id="LAZR01004245">
    <property type="protein sequence ID" value="KKN10429.1"/>
    <property type="molecule type" value="Genomic_DNA"/>
</dbReference>